<name>A0ABS6JB45_9BACI</name>
<evidence type="ECO:0000256" key="2">
    <source>
        <dbReference type="SAM" id="SignalP"/>
    </source>
</evidence>
<feature type="signal peptide" evidence="2">
    <location>
        <begin position="1"/>
        <end position="20"/>
    </location>
</feature>
<sequence length="162" mass="18324">MKYTLIGVSLLLLFISGCNDNVDPPEVRGQNTNTNEIQHKDWGDSFFGPGPINYGVIEEQTDPYNPVTESNSTGTSYRSPLQERQDLGDDQELIEMALYRMDGVTPGMVVLMGGHAWVNVMLDETASGQENIDKEARIREIEARLLEVNPRYNYQVVVNDWR</sequence>
<evidence type="ECO:0000313" key="3">
    <source>
        <dbReference type="EMBL" id="MBU9710733.1"/>
    </source>
</evidence>
<keyword evidence="4" id="KW-1185">Reference proteome</keyword>
<reference evidence="3 4" key="1">
    <citation type="submission" date="2021-06" db="EMBL/GenBank/DDBJ databases">
        <title>Bacillus sp. RD4P76, an endophyte from a halophyte.</title>
        <authorList>
            <person name="Sun J.-Q."/>
        </authorList>
    </citation>
    <scope>NUCLEOTIDE SEQUENCE [LARGE SCALE GENOMIC DNA]</scope>
    <source>
        <strain evidence="3 4">CGMCC 1.15917</strain>
    </source>
</reference>
<comment type="caution">
    <text evidence="3">The sequence shown here is derived from an EMBL/GenBank/DDBJ whole genome shotgun (WGS) entry which is preliminary data.</text>
</comment>
<keyword evidence="2" id="KW-0732">Signal</keyword>
<accession>A0ABS6JB45</accession>
<dbReference type="Proteomes" id="UP000784880">
    <property type="component" value="Unassembled WGS sequence"/>
</dbReference>
<dbReference type="EMBL" id="JAHQCS010000046">
    <property type="protein sequence ID" value="MBU9710733.1"/>
    <property type="molecule type" value="Genomic_DNA"/>
</dbReference>
<protein>
    <submittedName>
        <fullName evidence="3">Uncharacterized protein</fullName>
    </submittedName>
</protein>
<gene>
    <name evidence="3" type="ORF">KS419_03115</name>
</gene>
<feature type="region of interest" description="Disordered" evidence="1">
    <location>
        <begin position="62"/>
        <end position="81"/>
    </location>
</feature>
<organism evidence="3 4">
    <name type="scientific">Evansella tamaricis</name>
    <dbReference type="NCBI Taxonomy" id="2069301"/>
    <lineage>
        <taxon>Bacteria</taxon>
        <taxon>Bacillati</taxon>
        <taxon>Bacillota</taxon>
        <taxon>Bacilli</taxon>
        <taxon>Bacillales</taxon>
        <taxon>Bacillaceae</taxon>
        <taxon>Evansella</taxon>
    </lineage>
</organism>
<feature type="chain" id="PRO_5046583241" evidence="2">
    <location>
        <begin position="21"/>
        <end position="162"/>
    </location>
</feature>
<proteinExistence type="predicted"/>
<evidence type="ECO:0000256" key="1">
    <source>
        <dbReference type="SAM" id="MobiDB-lite"/>
    </source>
</evidence>
<dbReference type="PROSITE" id="PS51257">
    <property type="entry name" value="PROKAR_LIPOPROTEIN"/>
    <property type="match status" value="1"/>
</dbReference>
<dbReference type="RefSeq" id="WP_217064629.1">
    <property type="nucleotide sequence ID" value="NZ_JAHQCS010000046.1"/>
</dbReference>
<evidence type="ECO:0000313" key="4">
    <source>
        <dbReference type="Proteomes" id="UP000784880"/>
    </source>
</evidence>
<feature type="compositionally biased region" description="Polar residues" evidence="1">
    <location>
        <begin position="67"/>
        <end position="79"/>
    </location>
</feature>